<reference evidence="2" key="1">
    <citation type="journal article" date="2019" name="Int. J. Syst. Evol. Microbiol.">
        <title>The Global Catalogue of Microorganisms (GCM) 10K type strain sequencing project: providing services to taxonomists for standard genome sequencing and annotation.</title>
        <authorList>
            <consortium name="The Broad Institute Genomics Platform"/>
            <consortium name="The Broad Institute Genome Sequencing Center for Infectious Disease"/>
            <person name="Wu L."/>
            <person name="Ma J."/>
        </authorList>
    </citation>
    <scope>NUCLEOTIDE SEQUENCE [LARGE SCALE GENOMIC DNA]</scope>
    <source>
        <strain evidence="2">CGMCC 1.12770</strain>
    </source>
</reference>
<gene>
    <name evidence="1" type="ORF">GCM10008014_08620</name>
</gene>
<sequence>MRGKMKRKDWRYLKKHRTQGKVSRKTKKRMGISALLIHKEWDRFAHATQPGGQTEEWDYTVGFTDDELGGW</sequence>
<name>A0ABQ1Z3L1_9BACL</name>
<organism evidence="1 2">
    <name type="scientific">Paenibacillus silvae</name>
    <dbReference type="NCBI Taxonomy" id="1325358"/>
    <lineage>
        <taxon>Bacteria</taxon>
        <taxon>Bacillati</taxon>
        <taxon>Bacillota</taxon>
        <taxon>Bacilli</taxon>
        <taxon>Bacillales</taxon>
        <taxon>Paenibacillaceae</taxon>
        <taxon>Paenibacillus</taxon>
    </lineage>
</organism>
<keyword evidence="2" id="KW-1185">Reference proteome</keyword>
<evidence type="ECO:0000313" key="2">
    <source>
        <dbReference type="Proteomes" id="UP000652153"/>
    </source>
</evidence>
<comment type="caution">
    <text evidence="1">The sequence shown here is derived from an EMBL/GenBank/DDBJ whole genome shotgun (WGS) entry which is preliminary data.</text>
</comment>
<dbReference type="EMBL" id="BMFU01000001">
    <property type="protein sequence ID" value="GGH46150.1"/>
    <property type="molecule type" value="Genomic_DNA"/>
</dbReference>
<dbReference type="RefSeq" id="WP_188591356.1">
    <property type="nucleotide sequence ID" value="NZ_BMFU01000001.1"/>
</dbReference>
<proteinExistence type="predicted"/>
<dbReference type="Proteomes" id="UP000652153">
    <property type="component" value="Unassembled WGS sequence"/>
</dbReference>
<accession>A0ABQ1Z3L1</accession>
<evidence type="ECO:0000313" key="1">
    <source>
        <dbReference type="EMBL" id="GGH46150.1"/>
    </source>
</evidence>
<protein>
    <submittedName>
        <fullName evidence="1">Uncharacterized protein</fullName>
    </submittedName>
</protein>